<keyword evidence="4 6" id="KW-0238">DNA-binding</keyword>
<dbReference type="GO" id="GO:0006352">
    <property type="term" value="P:DNA-templated transcription initiation"/>
    <property type="evidence" value="ECO:0007669"/>
    <property type="project" value="InterPro"/>
</dbReference>
<feature type="domain" description="RNA polymerase sigma factor 70 region 4 type 2" evidence="8">
    <location>
        <begin position="104"/>
        <end position="153"/>
    </location>
</feature>
<dbReference type="GO" id="GO:0016987">
    <property type="term" value="F:sigma factor activity"/>
    <property type="evidence" value="ECO:0007669"/>
    <property type="project" value="UniProtKB-KW"/>
</dbReference>
<dbReference type="SUPFAM" id="SSF88659">
    <property type="entry name" value="Sigma3 and sigma4 domains of RNA polymerase sigma factors"/>
    <property type="match status" value="1"/>
</dbReference>
<evidence type="ECO:0000256" key="6">
    <source>
        <dbReference type="RuleBase" id="RU000716"/>
    </source>
</evidence>
<keyword evidence="5 6" id="KW-0804">Transcription</keyword>
<dbReference type="OrthoDB" id="9784984at2"/>
<evidence type="ECO:0000256" key="3">
    <source>
        <dbReference type="ARBA" id="ARBA00023082"/>
    </source>
</evidence>
<evidence type="ECO:0000313" key="10">
    <source>
        <dbReference type="Proteomes" id="UP000218689"/>
    </source>
</evidence>
<dbReference type="RefSeq" id="WP_094785401.1">
    <property type="nucleotide sequence ID" value="NZ_BEDT01000006.1"/>
</dbReference>
<feature type="domain" description="RNA polymerase sigma-70 region 2" evidence="7">
    <location>
        <begin position="13"/>
        <end position="75"/>
    </location>
</feature>
<dbReference type="SUPFAM" id="SSF88946">
    <property type="entry name" value="Sigma2 domain of RNA polymerase sigma factors"/>
    <property type="match status" value="1"/>
</dbReference>
<dbReference type="Gene3D" id="1.10.1740.10">
    <property type="match status" value="1"/>
</dbReference>
<dbReference type="PROSITE" id="PS01063">
    <property type="entry name" value="SIGMA70_ECF"/>
    <property type="match status" value="1"/>
</dbReference>
<dbReference type="InterPro" id="IPR000838">
    <property type="entry name" value="RNA_pol_sigma70_ECF_CS"/>
</dbReference>
<proteinExistence type="inferred from homology"/>
<evidence type="ECO:0000256" key="1">
    <source>
        <dbReference type="ARBA" id="ARBA00010641"/>
    </source>
</evidence>
<sequence>MKLDGFEQMLVELAREVSYYLRKNGASYEDAEDIAQDALVKIFETSHVLPPDTIRAWLYKVAINQFRDLYRRKQRYTEILEVQFATFDAHVTAFEMENLEDAYVSRALHLLKPSYTELLLLRYDKTLSHEEIGFLLEMKLDTVNTTLYRARKAFKKIYLEVKENDEI</sequence>
<dbReference type="InterPro" id="IPR036388">
    <property type="entry name" value="WH-like_DNA-bd_sf"/>
</dbReference>
<evidence type="ECO:0000256" key="2">
    <source>
        <dbReference type="ARBA" id="ARBA00023015"/>
    </source>
</evidence>
<evidence type="ECO:0000259" key="8">
    <source>
        <dbReference type="Pfam" id="PF08281"/>
    </source>
</evidence>
<dbReference type="Proteomes" id="UP000218689">
    <property type="component" value="Unassembled WGS sequence"/>
</dbReference>
<dbReference type="GO" id="GO:0003677">
    <property type="term" value="F:DNA binding"/>
    <property type="evidence" value="ECO:0007669"/>
    <property type="project" value="UniProtKB-KW"/>
</dbReference>
<dbReference type="NCBIfam" id="TIGR02937">
    <property type="entry name" value="sigma70-ECF"/>
    <property type="match status" value="1"/>
</dbReference>
<reference evidence="10" key="1">
    <citation type="submission" date="2017-08" db="EMBL/GenBank/DDBJ databases">
        <title>Draft genome sequence of Lactococcus sp. strain Rs-Y01, isolated from the gut of the lower termite Reticulitermes speratus.</title>
        <authorList>
            <person name="Ohkuma M."/>
            <person name="Yuki M."/>
        </authorList>
    </citation>
    <scope>NUCLEOTIDE SEQUENCE [LARGE SCALE GENOMIC DNA]</scope>
    <source>
        <strain evidence="10">Rs-Y01</strain>
    </source>
</reference>
<accession>A0A224XFJ6</accession>
<dbReference type="GO" id="GO:0006950">
    <property type="term" value="P:response to stress"/>
    <property type="evidence" value="ECO:0007669"/>
    <property type="project" value="UniProtKB-ARBA"/>
</dbReference>
<comment type="caution">
    <text evidence="9">The sequence shown here is derived from an EMBL/GenBank/DDBJ whole genome shotgun (WGS) entry which is preliminary data.</text>
</comment>
<gene>
    <name evidence="9" type="ORF">RsY01_2007</name>
</gene>
<keyword evidence="10" id="KW-1185">Reference proteome</keyword>
<organism evidence="9 10">
    <name type="scientific">Pseudolactococcus reticulitermitis</name>
    <dbReference type="NCBI Taxonomy" id="2025039"/>
    <lineage>
        <taxon>Bacteria</taxon>
        <taxon>Bacillati</taxon>
        <taxon>Bacillota</taxon>
        <taxon>Bacilli</taxon>
        <taxon>Lactobacillales</taxon>
        <taxon>Streptococcaceae</taxon>
        <taxon>Pseudolactococcus</taxon>
    </lineage>
</organism>
<dbReference type="Pfam" id="PF04542">
    <property type="entry name" value="Sigma70_r2"/>
    <property type="match status" value="1"/>
</dbReference>
<dbReference type="InterPro" id="IPR013324">
    <property type="entry name" value="RNA_pol_sigma_r3/r4-like"/>
</dbReference>
<dbReference type="EMBL" id="BEDT01000006">
    <property type="protein sequence ID" value="GAX48385.1"/>
    <property type="molecule type" value="Genomic_DNA"/>
</dbReference>
<evidence type="ECO:0000256" key="5">
    <source>
        <dbReference type="ARBA" id="ARBA00023163"/>
    </source>
</evidence>
<protein>
    <recommendedName>
        <fullName evidence="6">RNA polymerase sigma factor</fullName>
    </recommendedName>
</protein>
<dbReference type="PANTHER" id="PTHR43133">
    <property type="entry name" value="RNA POLYMERASE ECF-TYPE SIGMA FACTO"/>
    <property type="match status" value="1"/>
</dbReference>
<evidence type="ECO:0000259" key="7">
    <source>
        <dbReference type="Pfam" id="PF04542"/>
    </source>
</evidence>
<dbReference type="InterPro" id="IPR014284">
    <property type="entry name" value="RNA_pol_sigma-70_dom"/>
</dbReference>
<dbReference type="AlphaFoldDB" id="A0A224XFJ6"/>
<evidence type="ECO:0000256" key="4">
    <source>
        <dbReference type="ARBA" id="ARBA00023125"/>
    </source>
</evidence>
<comment type="similarity">
    <text evidence="1 6">Belongs to the sigma-70 factor family. ECF subfamily.</text>
</comment>
<dbReference type="PANTHER" id="PTHR43133:SF8">
    <property type="entry name" value="RNA POLYMERASE SIGMA FACTOR HI_1459-RELATED"/>
    <property type="match status" value="1"/>
</dbReference>
<evidence type="ECO:0000313" key="9">
    <source>
        <dbReference type="EMBL" id="GAX48385.1"/>
    </source>
</evidence>
<keyword evidence="2 6" id="KW-0805">Transcription regulation</keyword>
<keyword evidence="3 6" id="KW-0731">Sigma factor</keyword>
<dbReference type="InterPro" id="IPR007627">
    <property type="entry name" value="RNA_pol_sigma70_r2"/>
</dbReference>
<name>A0A224XFJ6_9LACT</name>
<dbReference type="Gene3D" id="1.10.10.10">
    <property type="entry name" value="Winged helix-like DNA-binding domain superfamily/Winged helix DNA-binding domain"/>
    <property type="match status" value="1"/>
</dbReference>
<dbReference type="InterPro" id="IPR013249">
    <property type="entry name" value="RNA_pol_sigma70_r4_t2"/>
</dbReference>
<dbReference type="InterPro" id="IPR013325">
    <property type="entry name" value="RNA_pol_sigma_r2"/>
</dbReference>
<dbReference type="InterPro" id="IPR039425">
    <property type="entry name" value="RNA_pol_sigma-70-like"/>
</dbReference>
<dbReference type="Pfam" id="PF08281">
    <property type="entry name" value="Sigma70_r4_2"/>
    <property type="match status" value="1"/>
</dbReference>